<dbReference type="PROSITE" id="PS50943">
    <property type="entry name" value="HTH_CROC1"/>
    <property type="match status" value="1"/>
</dbReference>
<dbReference type="KEGG" id="pye:A6J80_20560"/>
<dbReference type="InterPro" id="IPR010982">
    <property type="entry name" value="Lambda_DNA-bd_dom_sf"/>
</dbReference>
<dbReference type="InterPro" id="IPR050807">
    <property type="entry name" value="TransReg_Diox_bact_type"/>
</dbReference>
<geneLocation type="plasmid" evidence="3 4">
    <name>unnamed3</name>
</geneLocation>
<dbReference type="GO" id="GO:0003677">
    <property type="term" value="F:DNA binding"/>
    <property type="evidence" value="ECO:0007669"/>
    <property type="project" value="UniProtKB-KW"/>
</dbReference>
<accession>A0A1V0GY06</accession>
<evidence type="ECO:0000256" key="1">
    <source>
        <dbReference type="ARBA" id="ARBA00023125"/>
    </source>
</evidence>
<dbReference type="AlphaFoldDB" id="A0A1V0GY06"/>
<evidence type="ECO:0000313" key="4">
    <source>
        <dbReference type="Proteomes" id="UP000191257"/>
    </source>
</evidence>
<protein>
    <submittedName>
        <fullName evidence="3">Helix-turn-helix domain-containing protein</fullName>
    </submittedName>
</protein>
<dbReference type="CDD" id="cd02209">
    <property type="entry name" value="cupin_XRE_C"/>
    <property type="match status" value="1"/>
</dbReference>
<dbReference type="PANTHER" id="PTHR46797:SF20">
    <property type="entry name" value="BLR4304 PROTEIN"/>
    <property type="match status" value="1"/>
</dbReference>
<dbReference type="SUPFAM" id="SSF51182">
    <property type="entry name" value="RmlC-like cupins"/>
    <property type="match status" value="1"/>
</dbReference>
<evidence type="ECO:0000259" key="2">
    <source>
        <dbReference type="PROSITE" id="PS50943"/>
    </source>
</evidence>
<evidence type="ECO:0000313" key="3">
    <source>
        <dbReference type="EMBL" id="ARC38701.1"/>
    </source>
</evidence>
<dbReference type="Pfam" id="PF07883">
    <property type="entry name" value="Cupin_2"/>
    <property type="match status" value="1"/>
</dbReference>
<organism evidence="3 4">
    <name type="scientific">Paracoccus yeei</name>
    <dbReference type="NCBI Taxonomy" id="147645"/>
    <lineage>
        <taxon>Bacteria</taxon>
        <taxon>Pseudomonadati</taxon>
        <taxon>Pseudomonadota</taxon>
        <taxon>Alphaproteobacteria</taxon>
        <taxon>Rhodobacterales</taxon>
        <taxon>Paracoccaceae</taxon>
        <taxon>Paracoccus</taxon>
    </lineage>
</organism>
<dbReference type="Gene3D" id="2.60.120.10">
    <property type="entry name" value="Jelly Rolls"/>
    <property type="match status" value="1"/>
</dbReference>
<keyword evidence="1" id="KW-0238">DNA-binding</keyword>
<proteinExistence type="predicted"/>
<dbReference type="Proteomes" id="UP000191257">
    <property type="component" value="Plasmid unnamed3"/>
</dbReference>
<dbReference type="GO" id="GO:0003700">
    <property type="term" value="F:DNA-binding transcription factor activity"/>
    <property type="evidence" value="ECO:0007669"/>
    <property type="project" value="TreeGrafter"/>
</dbReference>
<dbReference type="InterPro" id="IPR011051">
    <property type="entry name" value="RmlC_Cupin_sf"/>
</dbReference>
<dbReference type="PANTHER" id="PTHR46797">
    <property type="entry name" value="HTH-TYPE TRANSCRIPTIONAL REGULATOR"/>
    <property type="match status" value="1"/>
</dbReference>
<dbReference type="GO" id="GO:0005829">
    <property type="term" value="C:cytosol"/>
    <property type="evidence" value="ECO:0007669"/>
    <property type="project" value="TreeGrafter"/>
</dbReference>
<dbReference type="InterPro" id="IPR014710">
    <property type="entry name" value="RmlC-like_jellyroll"/>
</dbReference>
<feature type="domain" description="HTH cro/C1-type" evidence="2">
    <location>
        <begin position="18"/>
        <end position="72"/>
    </location>
</feature>
<dbReference type="EMBL" id="CP020443">
    <property type="protein sequence ID" value="ARC38701.1"/>
    <property type="molecule type" value="Genomic_DNA"/>
</dbReference>
<dbReference type="Pfam" id="PF13560">
    <property type="entry name" value="HTH_31"/>
    <property type="match status" value="1"/>
</dbReference>
<dbReference type="SMART" id="SM00530">
    <property type="entry name" value="HTH_XRE"/>
    <property type="match status" value="1"/>
</dbReference>
<name>A0A1V0GY06_9RHOB</name>
<reference evidence="3" key="1">
    <citation type="submission" date="2017-12" db="EMBL/GenBank/DDBJ databases">
        <title>FDA dAtabase for Regulatory Grade micrObial Sequences (FDA-ARGOS): Supporting development and validation of Infectious Disease Dx tests.</title>
        <authorList>
            <person name="Campos J."/>
            <person name="Goldberg B."/>
            <person name="Tallon L."/>
            <person name="Sadzewicz L."/>
            <person name="Sengamalay N."/>
            <person name="Ott S."/>
            <person name="Godinez A."/>
            <person name="Nagaraj S."/>
            <person name="Vyas G."/>
            <person name="Aluvathingal J."/>
            <person name="Nadendla S."/>
            <person name="Geyer C."/>
            <person name="Nandy P."/>
            <person name="Hobson J."/>
            <person name="Sichtig H."/>
        </authorList>
    </citation>
    <scope>NUCLEOTIDE SEQUENCE</scope>
    <source>
        <strain evidence="3">FDAARGOS_252</strain>
        <plasmid evidence="3">unnamed3</plasmid>
    </source>
</reference>
<dbReference type="InterPro" id="IPR001387">
    <property type="entry name" value="Cro/C1-type_HTH"/>
</dbReference>
<gene>
    <name evidence="3" type="ORF">A6J80_20560</name>
</gene>
<sequence length="210" mass="23138">MATEQADKAAPLDLGRRVRALRNASGWTITAVAQRAGMSHSAISKIENGQLSPTYDTLLKLAQGLQIDIATLFRDPAATVAGGRRAITREGAGEVFETRNYRYEMLCTELVNKRMVPLKAVLHAHEEREFGKLVSHAGEELIVVLRGRVELRTEFYAPIVLSEGDCAYFDSTMGHACLAAGPEEAEIFWVSAGIDEVFLPIPREREIQTP</sequence>
<dbReference type="SUPFAM" id="SSF47413">
    <property type="entry name" value="lambda repressor-like DNA-binding domains"/>
    <property type="match status" value="1"/>
</dbReference>
<dbReference type="InterPro" id="IPR013096">
    <property type="entry name" value="Cupin_2"/>
</dbReference>
<dbReference type="CDD" id="cd00093">
    <property type="entry name" value="HTH_XRE"/>
    <property type="match status" value="1"/>
</dbReference>
<keyword evidence="4" id="KW-1185">Reference proteome</keyword>
<dbReference type="Gene3D" id="1.10.260.40">
    <property type="entry name" value="lambda repressor-like DNA-binding domains"/>
    <property type="match status" value="1"/>
</dbReference>
<keyword evidence="3" id="KW-0614">Plasmid</keyword>